<dbReference type="GO" id="GO:0005737">
    <property type="term" value="C:cytoplasm"/>
    <property type="evidence" value="ECO:0007669"/>
    <property type="project" value="UniProtKB-SubCell"/>
</dbReference>
<dbReference type="EMBL" id="HBKR01038953">
    <property type="protein sequence ID" value="CAE2339113.1"/>
    <property type="molecule type" value="Transcribed_RNA"/>
</dbReference>
<reference evidence="5" key="1">
    <citation type="submission" date="2021-01" db="EMBL/GenBank/DDBJ databases">
        <authorList>
            <person name="Corre E."/>
            <person name="Pelletier E."/>
            <person name="Niang G."/>
            <person name="Scheremetjew M."/>
            <person name="Finn R."/>
            <person name="Kale V."/>
            <person name="Holt S."/>
            <person name="Cochrane G."/>
            <person name="Meng A."/>
            <person name="Brown T."/>
            <person name="Cohen L."/>
        </authorList>
    </citation>
    <scope>NUCLEOTIDE SEQUENCE</scope>
    <source>
        <strain evidence="5">SoJaBio B1-5/56/2</strain>
    </source>
</reference>
<dbReference type="CDD" id="cd06467">
    <property type="entry name" value="p23_NUDC_like"/>
    <property type="match status" value="1"/>
</dbReference>
<sequence length="714" mass="79449">MAESDTYTNEQYKFSIDYPKDWIVESAPLDMTEPGSTTVSSQIRVVALHSNVTTTQEAELKYEELMVMRQVLKVGKDLESFTEMVLSELKMTTRQIRQMGIQINDEIDNVVFQDTEIAGYPAKCASLPIYMPIQNEEGMIVVYRRPTYQKWCLLDSHTALVLTYLAADCLFEQRLDAVRDIMASFKWTSPPAFPDVKPPSSSSSSLSSSSSSSSLRASLTADEALDFLIGESGDDASPAAKTPTTPIHTDKAQKLIYESKTVTIFDEDGDNSKPSQEAFVLSSEKKEEEKKEEEKEEKKEEKARETPVVVPTAYKWEQGDPDISITFAVPSGTTKRDMVIEYTPTTILAGLKNQPPVIEGTLFAEVQVVPDDIVWYREDTTVTIQFNKKDKKQKWDVLVSKQREQNKKDSIDTTSLFFLGQKFAAEGNHAAALGLYRAAANKHHLQAMMKSAEVLSGCNPKERSFGKISTDRALAVHYWRLAAAEPHLEPEAMFRLGLAAFYGVEDSKEAKGEKQSAKEALKWFDKASLNHVKALYYGGVIRISGGIPSKIMQNGILDDVPHAHDADTIVETKKDNGLKLLRKAATLSSMDAMIALGHLAYSGLLPGIEQIGPDEAKKDLSRAKDYFDKAKALDTNKTWSGPPKEFLEAIQPKKKQSKMELTLEKDKAASRGIEVSTTAEEEPGVSTFLWDNAIPITVGLVGVSFVFHWYKKLS</sequence>
<dbReference type="GO" id="GO:0006457">
    <property type="term" value="P:protein folding"/>
    <property type="evidence" value="ECO:0007669"/>
    <property type="project" value="TreeGrafter"/>
</dbReference>
<gene>
    <name evidence="5" type="ORF">NAES01612_LOCUS25455</name>
</gene>
<dbReference type="PANTHER" id="PTHR12356">
    <property type="entry name" value="NUCLEAR MOVEMENT PROTEIN NUDC"/>
    <property type="match status" value="1"/>
</dbReference>
<organism evidence="5">
    <name type="scientific">Paramoeba aestuarina</name>
    <dbReference type="NCBI Taxonomy" id="180227"/>
    <lineage>
        <taxon>Eukaryota</taxon>
        <taxon>Amoebozoa</taxon>
        <taxon>Discosea</taxon>
        <taxon>Flabellinia</taxon>
        <taxon>Dactylopodida</taxon>
        <taxon>Paramoebidae</taxon>
        <taxon>Paramoeba</taxon>
    </lineage>
</organism>
<proteinExistence type="predicted"/>
<dbReference type="Gene3D" id="2.60.40.790">
    <property type="match status" value="1"/>
</dbReference>
<dbReference type="SUPFAM" id="SSF49764">
    <property type="entry name" value="HSP20-like chaperones"/>
    <property type="match status" value="1"/>
</dbReference>
<evidence type="ECO:0000259" key="4">
    <source>
        <dbReference type="PROSITE" id="PS51203"/>
    </source>
</evidence>
<dbReference type="InterPro" id="IPR011990">
    <property type="entry name" value="TPR-like_helical_dom_sf"/>
</dbReference>
<feature type="domain" description="CS" evidence="4">
    <location>
        <begin position="309"/>
        <end position="399"/>
    </location>
</feature>
<evidence type="ECO:0000256" key="3">
    <source>
        <dbReference type="SAM" id="MobiDB-lite"/>
    </source>
</evidence>
<comment type="subcellular location">
    <subcellularLocation>
        <location evidence="1">Cytoplasm</location>
    </subcellularLocation>
</comment>
<evidence type="ECO:0000313" key="5">
    <source>
        <dbReference type="EMBL" id="CAE2339113.1"/>
    </source>
</evidence>
<dbReference type="InterPro" id="IPR037898">
    <property type="entry name" value="NudC_fam"/>
</dbReference>
<dbReference type="PANTHER" id="PTHR12356:SF3">
    <property type="entry name" value="NUCLEAR MIGRATION PROTEIN NUDC"/>
    <property type="match status" value="1"/>
</dbReference>
<protein>
    <recommendedName>
        <fullName evidence="4">CS domain-containing protein</fullName>
    </recommendedName>
</protein>
<name>A0A7S4PLI7_9EUKA</name>
<evidence type="ECO:0000256" key="2">
    <source>
        <dbReference type="ARBA" id="ARBA00022490"/>
    </source>
</evidence>
<dbReference type="SMART" id="SM00671">
    <property type="entry name" value="SEL1"/>
    <property type="match status" value="2"/>
</dbReference>
<feature type="compositionally biased region" description="Basic and acidic residues" evidence="3">
    <location>
        <begin position="283"/>
        <end position="305"/>
    </location>
</feature>
<dbReference type="InterPro" id="IPR008978">
    <property type="entry name" value="HSP20-like_chaperone"/>
</dbReference>
<feature type="region of interest" description="Disordered" evidence="3">
    <location>
        <begin position="265"/>
        <end position="306"/>
    </location>
</feature>
<dbReference type="InterPro" id="IPR007052">
    <property type="entry name" value="CS_dom"/>
</dbReference>
<feature type="region of interest" description="Disordered" evidence="3">
    <location>
        <begin position="231"/>
        <end position="252"/>
    </location>
</feature>
<dbReference type="Pfam" id="PF04969">
    <property type="entry name" value="CS"/>
    <property type="match status" value="1"/>
</dbReference>
<dbReference type="SUPFAM" id="SSF81901">
    <property type="entry name" value="HCP-like"/>
    <property type="match status" value="1"/>
</dbReference>
<dbReference type="GO" id="GO:0051082">
    <property type="term" value="F:unfolded protein binding"/>
    <property type="evidence" value="ECO:0007669"/>
    <property type="project" value="TreeGrafter"/>
</dbReference>
<evidence type="ECO:0000256" key="1">
    <source>
        <dbReference type="ARBA" id="ARBA00004496"/>
    </source>
</evidence>
<dbReference type="Gene3D" id="1.25.40.10">
    <property type="entry name" value="Tetratricopeptide repeat domain"/>
    <property type="match status" value="1"/>
</dbReference>
<accession>A0A7S4PLI7</accession>
<dbReference type="InterPro" id="IPR006597">
    <property type="entry name" value="Sel1-like"/>
</dbReference>
<dbReference type="PROSITE" id="PS51203">
    <property type="entry name" value="CS"/>
    <property type="match status" value="1"/>
</dbReference>
<dbReference type="AlphaFoldDB" id="A0A7S4PLI7"/>
<keyword evidence="2" id="KW-0963">Cytoplasm</keyword>